<proteinExistence type="predicted"/>
<keyword evidence="3" id="KW-1185">Reference proteome</keyword>
<dbReference type="EMBL" id="CP012333">
    <property type="protein sequence ID" value="AKU98864.1"/>
    <property type="molecule type" value="Genomic_DNA"/>
</dbReference>
<name>A0A0K1Q0D1_9BACT</name>
<evidence type="ECO:0008006" key="4">
    <source>
        <dbReference type="Google" id="ProtNLM"/>
    </source>
</evidence>
<evidence type="ECO:0000313" key="2">
    <source>
        <dbReference type="EMBL" id="AKU98864.1"/>
    </source>
</evidence>
<dbReference type="Proteomes" id="UP000064967">
    <property type="component" value="Chromosome"/>
</dbReference>
<gene>
    <name evidence="2" type="ORF">AKJ09_05528</name>
</gene>
<organism evidence="2 3">
    <name type="scientific">Labilithrix luteola</name>
    <dbReference type="NCBI Taxonomy" id="1391654"/>
    <lineage>
        <taxon>Bacteria</taxon>
        <taxon>Pseudomonadati</taxon>
        <taxon>Myxococcota</taxon>
        <taxon>Polyangia</taxon>
        <taxon>Polyangiales</taxon>
        <taxon>Labilitrichaceae</taxon>
        <taxon>Labilithrix</taxon>
    </lineage>
</organism>
<feature type="compositionally biased region" description="Polar residues" evidence="1">
    <location>
        <begin position="88"/>
        <end position="98"/>
    </location>
</feature>
<dbReference type="KEGG" id="llu:AKJ09_05528"/>
<reference evidence="2 3" key="1">
    <citation type="submission" date="2015-08" db="EMBL/GenBank/DDBJ databases">
        <authorList>
            <person name="Babu N.S."/>
            <person name="Beckwith C.J."/>
            <person name="Beseler K.G."/>
            <person name="Brison A."/>
            <person name="Carone J.V."/>
            <person name="Caskin T.P."/>
            <person name="Diamond M."/>
            <person name="Durham M.E."/>
            <person name="Foxe J.M."/>
            <person name="Go M."/>
            <person name="Henderson B.A."/>
            <person name="Jones I.B."/>
            <person name="McGettigan J.A."/>
            <person name="Micheletti S.J."/>
            <person name="Nasrallah M.E."/>
            <person name="Ortiz D."/>
            <person name="Piller C.R."/>
            <person name="Privatt S.R."/>
            <person name="Schneider S.L."/>
            <person name="Sharp S."/>
            <person name="Smith T.C."/>
            <person name="Stanton J.D."/>
            <person name="Ullery H.E."/>
            <person name="Wilson R.J."/>
            <person name="Serrano M.G."/>
            <person name="Buck G."/>
            <person name="Lee V."/>
            <person name="Wang Y."/>
            <person name="Carvalho R."/>
            <person name="Voegtly L."/>
            <person name="Shi R."/>
            <person name="Duckworth R."/>
            <person name="Johnson A."/>
            <person name="Loviza R."/>
            <person name="Walstead R."/>
            <person name="Shah Z."/>
            <person name="Kiflezghi M."/>
            <person name="Wade K."/>
            <person name="Ball S.L."/>
            <person name="Bradley K.W."/>
            <person name="Asai D.J."/>
            <person name="Bowman C.A."/>
            <person name="Russell D.A."/>
            <person name="Pope W.H."/>
            <person name="Jacobs-Sera D."/>
            <person name="Hendrix R.W."/>
            <person name="Hatfull G.F."/>
        </authorList>
    </citation>
    <scope>NUCLEOTIDE SEQUENCE [LARGE SCALE GENOMIC DNA]</scope>
    <source>
        <strain evidence="2 3">DSM 27648</strain>
    </source>
</reference>
<feature type="region of interest" description="Disordered" evidence="1">
    <location>
        <begin position="88"/>
        <end position="177"/>
    </location>
</feature>
<evidence type="ECO:0000313" key="3">
    <source>
        <dbReference type="Proteomes" id="UP000064967"/>
    </source>
</evidence>
<evidence type="ECO:0000256" key="1">
    <source>
        <dbReference type="SAM" id="MobiDB-lite"/>
    </source>
</evidence>
<dbReference type="AlphaFoldDB" id="A0A0K1Q0D1"/>
<sequence length="265" mass="28302">MPRIVDSASEFDSLLRHAIRAEQAAPSNAERLRRIGESLERKAAAQGASTTTETALRAGIRLLSLKRVLFGIGAVSLASVTLFTTVSSTRSVANSSNEGEGASVRTVSRAPTAPRSLQFTGELASARAPAEDMPAMSANDLPSAPPAPAKSGPVRAALAPRPAAESSPRPSEVAAPSETEEIALLAQAHDALSADPAKALGLCEKLRAQYATGRFTQEREVVEIEALVKLHRIDEATSRWNEFKRRYPTSSHRVRLEELFASIAR</sequence>
<feature type="compositionally biased region" description="Low complexity" evidence="1">
    <location>
        <begin position="153"/>
        <end position="177"/>
    </location>
</feature>
<accession>A0A0K1Q0D1</accession>
<protein>
    <recommendedName>
        <fullName evidence="4">Outer membrane lipoprotein BamD-like domain-containing protein</fullName>
    </recommendedName>
</protein>